<dbReference type="InterPro" id="IPR023299">
    <property type="entry name" value="ATPase_P-typ_cyto_dom_N"/>
</dbReference>
<dbReference type="EC" id="7.2.2.10" evidence="20"/>
<dbReference type="InterPro" id="IPR004014">
    <property type="entry name" value="ATPase_P-typ_cation-transptr_N"/>
</dbReference>
<dbReference type="SUPFAM" id="SSF81653">
    <property type="entry name" value="Calcium ATPase, transduction domain A"/>
    <property type="match status" value="1"/>
</dbReference>
<dbReference type="InterPro" id="IPR044492">
    <property type="entry name" value="P_typ_ATPase_HD_dom"/>
</dbReference>
<dbReference type="Proteomes" id="UP000325440">
    <property type="component" value="Unassembled WGS sequence"/>
</dbReference>
<dbReference type="InterPro" id="IPR036412">
    <property type="entry name" value="HAD-like_sf"/>
</dbReference>
<dbReference type="GO" id="GO:0016887">
    <property type="term" value="F:ATP hydrolysis activity"/>
    <property type="evidence" value="ECO:0007669"/>
    <property type="project" value="InterPro"/>
</dbReference>
<dbReference type="GO" id="GO:0005794">
    <property type="term" value="C:Golgi apparatus"/>
    <property type="evidence" value="ECO:0007669"/>
    <property type="project" value="UniProtKB-SubCell"/>
</dbReference>
<evidence type="ECO:0000256" key="14">
    <source>
        <dbReference type="ARBA" id="ARBA00022989"/>
    </source>
</evidence>
<sequence>MLHQTTTAQPIVDDRRQTDTMTDTEPSSPPTQQNIRPRESESSSPPPSAALSEPPGAGYIDGDRAQTTVADTPTEETAAMTATAVLAITAEAVADEKAITDAAVVGEKAAAAANVEVTETAAAADEKPASTAVPLKNIEINVNNKTEVIIGVTPQMQINVNRENKIISKKLQKMEKDKLIAEHEKMWLTTKEASAVSAEDVLSRLRVNFRSGLSWKECEFRRQITGYNEFSVHQGDPLWKKYIEQFRNPLILLLLASAVVSVFMRQFDDAFSITTAIIIVVTVAFIQEYRSEKSLEALTKLVPPTCRCLREEQLESMYARSLVPGDIVYLSTGDRVPADIRLFEATDLAIDESSFTGETEPSMKTTELVLSPKGHTSMKNIAFMGTLVRCGNGKGIVVNTGEKSEFGELFKLMQNEEAPKTPLQNSMDILGTQLSVYSFFIIGLIMILGWIQGRPILDMFTIGVSLAVAAIPEGLPIVVTVTLALGVMRMANRKAIVKKLPTVETLGCVNVICSDKTGTITNNEMTVTTIITSEGYYADVSGTGYNDQGEVHLLKSFSSEQAKQSIYNLLEIGVICNNATINGETLQGQPTEGALLAVAMKNRMYGVNEKYLKLQEYPFSSEQKLMAVKCVNKYDDVKEEIYFVKGALEKVLKQCTKYSNGNDKISLSAKKEQEISTEAYEIGRKGLRVIALAKGESLQDLVYLGLVGICDPPKPFVRESIEQLYNYGVKVKLVTGDAQETAVAIGSMIGLDMIHGQTLSGTQIDNMSDHQLKAMVNNVSVFYRVTPRHKLTIIKALQANGNVVGMTGDGVNDSVALKKADIGIAMGKNGTDVCKEASDMILVDDDFQTIVAAIEEGKGIFFNIRNFVKFQLSTSIAALSLIALATIFRIPNPLNAMQILWINIIMDGPPAQSLAVEPVDKDVVKQGPRNVKTPMITKTLVLNVLLSASIIIIGTLWVFKREMSDNEVSKRDTTMTFTCFVFFDMFNALSCRSQTKSVFTIGLFSNKMFLVAVTLSVVGQMLVIFFPPLQSVFQTEALTLHDILLLLGLTSSVFIVSEIKKFIERQYQRRLTRAPRKQMAFV</sequence>
<evidence type="ECO:0000256" key="8">
    <source>
        <dbReference type="ARBA" id="ARBA00022741"/>
    </source>
</evidence>
<dbReference type="InterPro" id="IPR006413">
    <property type="entry name" value="P-type_ATPase_IIA_PMR1"/>
</dbReference>
<keyword evidence="12" id="KW-0703">Sarcoplasmic reticulum</keyword>
<dbReference type="Gene3D" id="2.70.150.10">
    <property type="entry name" value="Calcium-transporting ATPase, cytoplasmic transduction domain A"/>
    <property type="match status" value="1"/>
</dbReference>
<keyword evidence="8 20" id="KW-0547">Nucleotide-binding</keyword>
<dbReference type="InterPro" id="IPR006068">
    <property type="entry name" value="ATPase_P-typ_cation-transptr_C"/>
</dbReference>
<dbReference type="Gene3D" id="3.40.1110.10">
    <property type="entry name" value="Calcium-transporting ATPase, cytoplasmic domain N"/>
    <property type="match status" value="1"/>
</dbReference>
<dbReference type="InterPro" id="IPR023214">
    <property type="entry name" value="HAD_sf"/>
</dbReference>
<evidence type="ECO:0000256" key="18">
    <source>
        <dbReference type="ARBA" id="ARBA00047282"/>
    </source>
</evidence>
<evidence type="ECO:0000313" key="23">
    <source>
        <dbReference type="EMBL" id="VVC40949.1"/>
    </source>
</evidence>
<keyword evidence="7" id="KW-0479">Metal-binding</keyword>
<comment type="caution">
    <text evidence="20">Lacks conserved residue(s) required for the propagation of feature annotation.</text>
</comment>
<evidence type="ECO:0000256" key="11">
    <source>
        <dbReference type="ARBA" id="ARBA00022842"/>
    </source>
</evidence>
<dbReference type="Pfam" id="PF00122">
    <property type="entry name" value="E1-E2_ATPase"/>
    <property type="match status" value="1"/>
</dbReference>
<dbReference type="InterPro" id="IPR001757">
    <property type="entry name" value="P_typ_ATPase"/>
</dbReference>
<dbReference type="PROSITE" id="PS00154">
    <property type="entry name" value="ATPASE_E1_E2"/>
    <property type="match status" value="1"/>
</dbReference>
<evidence type="ECO:0000256" key="3">
    <source>
        <dbReference type="ARBA" id="ARBA00005675"/>
    </source>
</evidence>
<dbReference type="Gene3D" id="1.20.1110.10">
    <property type="entry name" value="Calcium-transporting ATPase, transmembrane domain"/>
    <property type="match status" value="1"/>
</dbReference>
<comment type="function">
    <text evidence="20">Catalyzes the hydrolysis of ATP coupled with the transport of calcium.</text>
</comment>
<keyword evidence="16 20" id="KW-0406">Ion transport</keyword>
<dbReference type="FunFam" id="2.70.150.10:FF:000008">
    <property type="entry name" value="Calcium-transporting ATPase"/>
    <property type="match status" value="1"/>
</dbReference>
<evidence type="ECO:0000256" key="10">
    <source>
        <dbReference type="ARBA" id="ARBA00022840"/>
    </source>
</evidence>
<organism evidence="23 24">
    <name type="scientific">Cinara cedri</name>
    <dbReference type="NCBI Taxonomy" id="506608"/>
    <lineage>
        <taxon>Eukaryota</taxon>
        <taxon>Metazoa</taxon>
        <taxon>Ecdysozoa</taxon>
        <taxon>Arthropoda</taxon>
        <taxon>Hexapoda</taxon>
        <taxon>Insecta</taxon>
        <taxon>Pterygota</taxon>
        <taxon>Neoptera</taxon>
        <taxon>Paraneoptera</taxon>
        <taxon>Hemiptera</taxon>
        <taxon>Sternorrhyncha</taxon>
        <taxon>Aphidomorpha</taxon>
        <taxon>Aphidoidea</taxon>
        <taxon>Aphididae</taxon>
        <taxon>Lachninae</taxon>
        <taxon>Cinara</taxon>
    </lineage>
</organism>
<dbReference type="Pfam" id="PF00689">
    <property type="entry name" value="Cation_ATPase_C"/>
    <property type="match status" value="1"/>
</dbReference>
<evidence type="ECO:0000256" key="2">
    <source>
        <dbReference type="ARBA" id="ARBA00004326"/>
    </source>
</evidence>
<evidence type="ECO:0000256" key="15">
    <source>
        <dbReference type="ARBA" id="ARBA00023034"/>
    </source>
</evidence>
<dbReference type="AlphaFoldDB" id="A0A5E4NAY1"/>
<proteinExistence type="inferred from homology"/>
<comment type="similarity">
    <text evidence="3">Belongs to the cation transport ATPase (P-type) (TC 3.A.3) family. Type IIA subfamily.</text>
</comment>
<dbReference type="GO" id="GO:0005524">
    <property type="term" value="F:ATP binding"/>
    <property type="evidence" value="ECO:0007669"/>
    <property type="project" value="UniProtKB-KW"/>
</dbReference>
<dbReference type="GO" id="GO:0140613">
    <property type="term" value="F:P-type manganese transporter activity"/>
    <property type="evidence" value="ECO:0007669"/>
    <property type="project" value="RHEA"/>
</dbReference>
<dbReference type="SMART" id="SM00831">
    <property type="entry name" value="Cation_ATPase_N"/>
    <property type="match status" value="1"/>
</dbReference>
<dbReference type="Pfam" id="PF00690">
    <property type="entry name" value="Cation_ATPase_N"/>
    <property type="match status" value="1"/>
</dbReference>
<dbReference type="SFLD" id="SFLDG00002">
    <property type="entry name" value="C1.7:_P-type_atpase_like"/>
    <property type="match status" value="1"/>
</dbReference>
<dbReference type="EMBL" id="CABPRJ010001910">
    <property type="protein sequence ID" value="VVC40949.1"/>
    <property type="molecule type" value="Genomic_DNA"/>
</dbReference>
<dbReference type="GO" id="GO:0046872">
    <property type="term" value="F:metal ion binding"/>
    <property type="evidence" value="ECO:0007669"/>
    <property type="project" value="UniProtKB-KW"/>
</dbReference>
<dbReference type="SFLD" id="SFLDS00003">
    <property type="entry name" value="Haloacid_Dehalogenase"/>
    <property type="match status" value="1"/>
</dbReference>
<dbReference type="GO" id="GO:0005388">
    <property type="term" value="F:P-type calcium transporter activity"/>
    <property type="evidence" value="ECO:0007669"/>
    <property type="project" value="UniProtKB-EC"/>
</dbReference>
<dbReference type="InterPro" id="IPR023298">
    <property type="entry name" value="ATPase_P-typ_TM_dom_sf"/>
</dbReference>
<dbReference type="PANTHER" id="PTHR42861">
    <property type="entry name" value="CALCIUM-TRANSPORTING ATPASE"/>
    <property type="match status" value="1"/>
</dbReference>
<dbReference type="FunFam" id="3.40.1110.10:FF:000006">
    <property type="entry name" value="Calcium-transporting ATPase"/>
    <property type="match status" value="1"/>
</dbReference>
<dbReference type="NCBIfam" id="TIGR01522">
    <property type="entry name" value="ATPase-IIA2_Ca"/>
    <property type="match status" value="1"/>
</dbReference>
<evidence type="ECO:0000256" key="20">
    <source>
        <dbReference type="RuleBase" id="RU361146"/>
    </source>
</evidence>
<keyword evidence="6 20" id="KW-0812">Transmembrane</keyword>
<name>A0A5E4NAY1_9HEMI</name>
<keyword evidence="24" id="KW-1185">Reference proteome</keyword>
<dbReference type="PRINTS" id="PR00120">
    <property type="entry name" value="HATPASE"/>
</dbReference>
<keyword evidence="9 20" id="KW-0106">Calcium</keyword>
<keyword evidence="4 20" id="KW-0813">Transport</keyword>
<keyword evidence="14 20" id="KW-1133">Transmembrane helix</keyword>
<evidence type="ECO:0000256" key="13">
    <source>
        <dbReference type="ARBA" id="ARBA00022967"/>
    </source>
</evidence>
<dbReference type="SFLD" id="SFLDF00027">
    <property type="entry name" value="p-type_atpase"/>
    <property type="match status" value="1"/>
</dbReference>
<evidence type="ECO:0000259" key="22">
    <source>
        <dbReference type="SMART" id="SM00831"/>
    </source>
</evidence>
<protein>
    <recommendedName>
        <fullName evidence="20">Calcium-transporting ATPase</fullName>
        <ecNumber evidence="20">7.2.2.10</ecNumber>
    </recommendedName>
</protein>
<dbReference type="GO" id="GO:0033017">
    <property type="term" value="C:sarcoplasmic reticulum membrane"/>
    <property type="evidence" value="ECO:0007669"/>
    <property type="project" value="UniProtKB-SubCell"/>
</dbReference>
<evidence type="ECO:0000256" key="16">
    <source>
        <dbReference type="ARBA" id="ARBA00023065"/>
    </source>
</evidence>
<dbReference type="PRINTS" id="PR00119">
    <property type="entry name" value="CATATPASE"/>
</dbReference>
<keyword evidence="10 20" id="KW-0067">ATP-binding</keyword>
<evidence type="ECO:0000256" key="19">
    <source>
        <dbReference type="ARBA" id="ARBA00047330"/>
    </source>
</evidence>
<evidence type="ECO:0000256" key="7">
    <source>
        <dbReference type="ARBA" id="ARBA00022723"/>
    </source>
</evidence>
<evidence type="ECO:0000256" key="17">
    <source>
        <dbReference type="ARBA" id="ARBA00023136"/>
    </source>
</evidence>
<dbReference type="InterPro" id="IPR018303">
    <property type="entry name" value="ATPase_P-typ_P_site"/>
</dbReference>
<dbReference type="SUPFAM" id="SSF81665">
    <property type="entry name" value="Calcium ATPase, transmembrane domain M"/>
    <property type="match status" value="1"/>
</dbReference>
<comment type="catalytic activity">
    <reaction evidence="19">
        <text>Mn(2+)(in) + ATP + H2O = Mn(2+)(out) + ADP + phosphate + H(+)</text>
        <dbReference type="Rhea" id="RHEA:66820"/>
        <dbReference type="ChEBI" id="CHEBI:15377"/>
        <dbReference type="ChEBI" id="CHEBI:15378"/>
        <dbReference type="ChEBI" id="CHEBI:29035"/>
        <dbReference type="ChEBI" id="CHEBI:30616"/>
        <dbReference type="ChEBI" id="CHEBI:43474"/>
        <dbReference type="ChEBI" id="CHEBI:456216"/>
    </reaction>
    <physiologicalReaction direction="left-to-right" evidence="19">
        <dbReference type="Rhea" id="RHEA:66821"/>
    </physiologicalReaction>
</comment>
<dbReference type="Gene3D" id="3.40.50.1000">
    <property type="entry name" value="HAD superfamily/HAD-like"/>
    <property type="match status" value="1"/>
</dbReference>
<keyword evidence="5 20" id="KW-0109">Calcium transport</keyword>
<feature type="transmembrane region" description="Helical" evidence="20">
    <location>
        <begin position="1008"/>
        <end position="1026"/>
    </location>
</feature>
<evidence type="ECO:0000256" key="6">
    <source>
        <dbReference type="ARBA" id="ARBA00022692"/>
    </source>
</evidence>
<feature type="domain" description="Cation-transporting P-type ATPase N-terminal" evidence="22">
    <location>
        <begin position="192"/>
        <end position="266"/>
    </location>
</feature>
<feature type="transmembrane region" description="Helical" evidence="20">
    <location>
        <begin position="459"/>
        <end position="488"/>
    </location>
</feature>
<feature type="region of interest" description="Disordered" evidence="21">
    <location>
        <begin position="1"/>
        <end position="63"/>
    </location>
</feature>
<accession>A0A5E4NAY1</accession>
<feature type="transmembrane region" description="Helical" evidence="20">
    <location>
        <begin position="434"/>
        <end position="453"/>
    </location>
</feature>
<evidence type="ECO:0000313" key="24">
    <source>
        <dbReference type="Proteomes" id="UP000325440"/>
    </source>
</evidence>
<feature type="transmembrane region" description="Helical" evidence="20">
    <location>
        <begin position="1038"/>
        <end position="1059"/>
    </location>
</feature>
<reference evidence="23 24" key="1">
    <citation type="submission" date="2019-08" db="EMBL/GenBank/DDBJ databases">
        <authorList>
            <person name="Alioto T."/>
            <person name="Alioto T."/>
            <person name="Gomez Garrido J."/>
        </authorList>
    </citation>
    <scope>NUCLEOTIDE SEQUENCE [LARGE SCALE GENOMIC DNA]</scope>
</reference>
<evidence type="ECO:0000256" key="12">
    <source>
        <dbReference type="ARBA" id="ARBA00022951"/>
    </source>
</evidence>
<evidence type="ECO:0000256" key="21">
    <source>
        <dbReference type="SAM" id="MobiDB-lite"/>
    </source>
</evidence>
<feature type="transmembrane region" description="Helical" evidence="20">
    <location>
        <begin position="870"/>
        <end position="890"/>
    </location>
</feature>
<dbReference type="NCBIfam" id="TIGR01494">
    <property type="entry name" value="ATPase_P-type"/>
    <property type="match status" value="2"/>
</dbReference>
<gene>
    <name evidence="23" type="ORF">CINCED_3A014632</name>
</gene>
<dbReference type="OrthoDB" id="3352408at2759"/>
<evidence type="ECO:0000256" key="1">
    <source>
        <dbReference type="ARBA" id="ARBA00004166"/>
    </source>
</evidence>
<feature type="transmembrane region" description="Helical" evidence="20">
    <location>
        <begin position="940"/>
        <end position="959"/>
    </location>
</feature>
<dbReference type="InterPro" id="IPR059000">
    <property type="entry name" value="ATPase_P-type_domA"/>
</dbReference>
<evidence type="ECO:0000256" key="9">
    <source>
        <dbReference type="ARBA" id="ARBA00022837"/>
    </source>
</evidence>
<keyword evidence="11" id="KW-0460">Magnesium</keyword>
<keyword evidence="13" id="KW-1278">Translocase</keyword>
<dbReference type="InterPro" id="IPR008250">
    <property type="entry name" value="ATPase_P-typ_transduc_dom_A_sf"/>
</dbReference>
<keyword evidence="17 20" id="KW-0472">Membrane</keyword>
<comment type="catalytic activity">
    <reaction evidence="18">
        <text>Ca(2+)(in) + ATP + H2O = Ca(2+)(out) + ADP + phosphate + H(+)</text>
        <dbReference type="Rhea" id="RHEA:18105"/>
        <dbReference type="ChEBI" id="CHEBI:15377"/>
        <dbReference type="ChEBI" id="CHEBI:15378"/>
        <dbReference type="ChEBI" id="CHEBI:29108"/>
        <dbReference type="ChEBI" id="CHEBI:30616"/>
        <dbReference type="ChEBI" id="CHEBI:43474"/>
        <dbReference type="ChEBI" id="CHEBI:456216"/>
        <dbReference type="EC" id="7.2.2.10"/>
    </reaction>
    <physiologicalReaction direction="left-to-right" evidence="18">
        <dbReference type="Rhea" id="RHEA:18106"/>
    </physiologicalReaction>
</comment>
<comment type="subcellular location">
    <subcellularLocation>
        <location evidence="1">Golgi apparatus</location>
        <location evidence="1">trans-Golgi network membrane</location>
        <topology evidence="1">Multi-pass membrane protein</topology>
    </subcellularLocation>
    <subcellularLocation>
        <location evidence="20">Membrane</location>
        <topology evidence="20">Multi-pass membrane protein</topology>
    </subcellularLocation>
    <subcellularLocation>
        <location evidence="2">Sarcoplasmic reticulum membrane</location>
        <topology evidence="2">Multi-pass membrane protein</topology>
    </subcellularLocation>
</comment>
<keyword evidence="15" id="KW-0333">Golgi apparatus</keyword>
<dbReference type="Pfam" id="PF13246">
    <property type="entry name" value="Cation_ATPase"/>
    <property type="match status" value="1"/>
</dbReference>
<dbReference type="SUPFAM" id="SSF56784">
    <property type="entry name" value="HAD-like"/>
    <property type="match status" value="1"/>
</dbReference>
<evidence type="ECO:0000256" key="4">
    <source>
        <dbReference type="ARBA" id="ARBA00022448"/>
    </source>
</evidence>
<evidence type="ECO:0000256" key="5">
    <source>
        <dbReference type="ARBA" id="ARBA00022568"/>
    </source>
</evidence>